<evidence type="ECO:0000313" key="3">
    <source>
        <dbReference type="EMBL" id="MFI0795984.1"/>
    </source>
</evidence>
<organism evidence="3 4">
    <name type="scientific">Micromonospora rubida</name>
    <dbReference type="NCBI Taxonomy" id="2697657"/>
    <lineage>
        <taxon>Bacteria</taxon>
        <taxon>Bacillati</taxon>
        <taxon>Actinomycetota</taxon>
        <taxon>Actinomycetes</taxon>
        <taxon>Micromonosporales</taxon>
        <taxon>Micromonosporaceae</taxon>
        <taxon>Micromonospora</taxon>
    </lineage>
</organism>
<accession>A0ABW7SSY4</accession>
<protein>
    <recommendedName>
        <fullName evidence="5">Translation initiation factor 2</fullName>
    </recommendedName>
</protein>
<feature type="compositionally biased region" description="Low complexity" evidence="1">
    <location>
        <begin position="21"/>
        <end position="42"/>
    </location>
</feature>
<keyword evidence="4" id="KW-1185">Reference proteome</keyword>
<evidence type="ECO:0008006" key="5">
    <source>
        <dbReference type="Google" id="ProtNLM"/>
    </source>
</evidence>
<keyword evidence="2" id="KW-0812">Transmembrane</keyword>
<gene>
    <name evidence="3" type="ORF">ACH4OY_25370</name>
</gene>
<dbReference type="Proteomes" id="UP001611075">
    <property type="component" value="Unassembled WGS sequence"/>
</dbReference>
<evidence type="ECO:0000313" key="4">
    <source>
        <dbReference type="Proteomes" id="UP001611075"/>
    </source>
</evidence>
<dbReference type="EMBL" id="JBIRPU010000023">
    <property type="protein sequence ID" value="MFI0795984.1"/>
    <property type="molecule type" value="Genomic_DNA"/>
</dbReference>
<dbReference type="RefSeq" id="WP_396683699.1">
    <property type="nucleotide sequence ID" value="NZ_JBIRPU010000023.1"/>
</dbReference>
<sequence length="115" mass="11901">MTTPSGDRPDDDYWRRPPGAPGSAGAAPGQVRPAGADRPGPAAGYGGPPPTTPPPPGWRPPVHLRAAPPRRLPPQDTAGLDADEQRAQWVTWSVGGVAAVVLVALLCLLCSRAIF</sequence>
<feature type="region of interest" description="Disordered" evidence="1">
    <location>
        <begin position="1"/>
        <end position="80"/>
    </location>
</feature>
<feature type="compositionally biased region" description="Pro residues" evidence="1">
    <location>
        <begin position="47"/>
        <end position="59"/>
    </location>
</feature>
<evidence type="ECO:0000256" key="1">
    <source>
        <dbReference type="SAM" id="MobiDB-lite"/>
    </source>
</evidence>
<comment type="caution">
    <text evidence="3">The sequence shown here is derived from an EMBL/GenBank/DDBJ whole genome shotgun (WGS) entry which is preliminary data.</text>
</comment>
<feature type="compositionally biased region" description="Low complexity" evidence="1">
    <location>
        <begin position="60"/>
        <end position="69"/>
    </location>
</feature>
<name>A0ABW7SSY4_9ACTN</name>
<proteinExistence type="predicted"/>
<keyword evidence="2" id="KW-0472">Membrane</keyword>
<keyword evidence="2" id="KW-1133">Transmembrane helix</keyword>
<evidence type="ECO:0000256" key="2">
    <source>
        <dbReference type="SAM" id="Phobius"/>
    </source>
</evidence>
<reference evidence="3 4" key="1">
    <citation type="submission" date="2024-10" db="EMBL/GenBank/DDBJ databases">
        <title>The Natural Products Discovery Center: Release of the First 8490 Sequenced Strains for Exploring Actinobacteria Biosynthetic Diversity.</title>
        <authorList>
            <person name="Kalkreuter E."/>
            <person name="Kautsar S.A."/>
            <person name="Yang D."/>
            <person name="Bader C.D."/>
            <person name="Teijaro C.N."/>
            <person name="Fluegel L."/>
            <person name="Davis C.M."/>
            <person name="Simpson J.R."/>
            <person name="Lauterbach L."/>
            <person name="Steele A.D."/>
            <person name="Gui C."/>
            <person name="Meng S."/>
            <person name="Li G."/>
            <person name="Viehrig K."/>
            <person name="Ye F."/>
            <person name="Su P."/>
            <person name="Kiefer A.F."/>
            <person name="Nichols A."/>
            <person name="Cepeda A.J."/>
            <person name="Yan W."/>
            <person name="Fan B."/>
            <person name="Jiang Y."/>
            <person name="Adhikari A."/>
            <person name="Zheng C.-J."/>
            <person name="Schuster L."/>
            <person name="Cowan T.M."/>
            <person name="Smanski M.J."/>
            <person name="Chevrette M.G."/>
            <person name="De Carvalho L.P.S."/>
            <person name="Shen B."/>
        </authorList>
    </citation>
    <scope>NUCLEOTIDE SEQUENCE [LARGE SCALE GENOMIC DNA]</scope>
    <source>
        <strain evidence="3 4">NPDC021253</strain>
    </source>
</reference>
<feature type="transmembrane region" description="Helical" evidence="2">
    <location>
        <begin position="89"/>
        <end position="110"/>
    </location>
</feature>